<dbReference type="GO" id="GO:0034498">
    <property type="term" value="P:early endosome to Golgi transport"/>
    <property type="evidence" value="ECO:0007669"/>
    <property type="project" value="TreeGrafter"/>
</dbReference>
<reference evidence="3" key="1">
    <citation type="submission" date="2022-06" db="EMBL/GenBank/DDBJ databases">
        <authorList>
            <person name="Berger JAMES D."/>
            <person name="Berger JAMES D."/>
        </authorList>
    </citation>
    <scope>NUCLEOTIDE SEQUENCE [LARGE SCALE GENOMIC DNA]</scope>
</reference>
<dbReference type="InterPro" id="IPR056913">
    <property type="entry name" value="TRAPPC10/Trs130_N"/>
</dbReference>
<feature type="domain" description="TRAPPC10/Trs130 N-terminal" evidence="2">
    <location>
        <begin position="6"/>
        <end position="333"/>
    </location>
</feature>
<evidence type="ECO:0000259" key="2">
    <source>
        <dbReference type="Pfam" id="PF23036"/>
    </source>
</evidence>
<dbReference type="PANTHER" id="PTHR13251">
    <property type="entry name" value="EPILEPSY HOLOPROSENCEPHALY CANDIDATE 1/TMEM1"/>
    <property type="match status" value="1"/>
</dbReference>
<evidence type="ECO:0000256" key="1">
    <source>
        <dbReference type="SAM" id="MobiDB-lite"/>
    </source>
</evidence>
<dbReference type="GO" id="GO:0005829">
    <property type="term" value="C:cytosol"/>
    <property type="evidence" value="ECO:0007669"/>
    <property type="project" value="GOC"/>
</dbReference>
<name>A0AA85G5I4_9TREM</name>
<organism evidence="3 4">
    <name type="scientific">Schistosoma rodhaini</name>
    <dbReference type="NCBI Taxonomy" id="6188"/>
    <lineage>
        <taxon>Eukaryota</taxon>
        <taxon>Metazoa</taxon>
        <taxon>Spiralia</taxon>
        <taxon>Lophotrochozoa</taxon>
        <taxon>Platyhelminthes</taxon>
        <taxon>Trematoda</taxon>
        <taxon>Digenea</taxon>
        <taxon>Strigeidida</taxon>
        <taxon>Schistosomatoidea</taxon>
        <taxon>Schistosomatidae</taxon>
        <taxon>Schistosoma</taxon>
    </lineage>
</organism>
<dbReference type="GO" id="GO:1990071">
    <property type="term" value="C:TRAPPII protein complex"/>
    <property type="evidence" value="ECO:0007669"/>
    <property type="project" value="InterPro"/>
</dbReference>
<evidence type="ECO:0000313" key="4">
    <source>
        <dbReference type="WBParaSite" id="SRDH1_79030.1"/>
    </source>
</evidence>
<sequence length="1614" mass="184463">MDFILKPVISCAGDENLLPYFESRCLSTLGSQQVVWKHPKLSMVHSVRLGACFTRFRVSQLQSNVKVLSSGRPVRPVGTFQPLLYIYVTSNDVSHYTSHGGRNAIGSWLGHLRARNVFDWLIIMVNSDPQYNTPKILQKSNVLDKIKSDFNVRTGDRQFLEVPAPNSAEEKLFNESWNQLTYLVRKSIISACMSIIVDYDVHLQMLTDSCSTFTWDYFEYLDRKEELAHMYLFLGGHEHALHEYREATELLSKCIQASTQQGSKRPQWLDRLTQLSSSDEVSHYVCDYSLDVTNTEIKQSSRLKNRNATLFELKNYLLSRQASILCICDRLNEFPALAYHTICSTLTEINILNIQTDQLFRAVWILCICLNTLTNIRLDSDRSMDDVNKSIIELLDTAFSCNNILENINFTRLSKLSFHRSSSSSSSSTHSPTSTPTITTQSVFIDANKDSNVTIWYMSHLVDKIFTHFRCHEYQLLRNISPLSPINNVTSSTENSSIIHKLSSIKINENDTFCSENYSVELWLIIFNYIKQIGQLIGLWCIKSNLPIHREKYSLLNKIINDSLINQQSTRDSIQQQQQQQYDLVDQLEIETDQTKADQIQLDHSILFAHNHLIPLFTSSIIYSQIFTAIGQTLIGFLKLIHCPKRAYEIVYDLADFLFSQGAHESASWLYESLINHYDESSWIGLVTSTRICLAWCFHSLCVKKHFETKEDYEIARKYIQICFILAGTKRSILRIAAIHVYNKIQFWYQTINFTEILSIPTFNDSINPNYWWEEAVEFRNSLLSYHQYVILDPYQMSPLFRLKSIELEGVCNCGYQLIFIQLKSNSDRTFKASVHISGSEPSYIDWQTLLNPNEFLPYHVMDKTNQLSIPQLDSQMHLINLTTAPSISVVKSLAGSNVHNPITIGSSNNNNRNSNNNNSYGSHKVISRGQYSISSEKTSIQYNKYHLPTTEMTASIRRSYSSIPDSSKEYLNKNLALKGNQLRISKMNSQSRLGSLLNVAASLASRPAWKSQDTIGVMSDEHNNTPMSTPHIIRNGRMIRIPSDGLIEPNIHSSVQISRQHSLCSTKKRSRLSFSINGKHDMFGNENTESSTPVSTKNPLFILNHEESFVMIKPGLNKLSFIANVPGFLIPEQIFINCLDEINTEFKEASTEQQSMEPSVNSRSEVNFVSDIDGDVFGSSWRDTAMMKALLPKPEISVLNNSDDKRYPVVFGTCQPIPVRLRLGKLGLPEDCKLSTSLYRIYSNNKNFVFNTKTEYTHINVKKTNSMKTYNNTNGNDGNETMFNHQTSTTIDGVYEIRNQYSANDYSLISNSLDNHHQDEYLHKKHQTLFSQFILEDGPVDFIRESNSLPQSLECKINHPIPTFPPGCCLQLSRPLYLSATSCNDQFALSMPSGHYCILPVDIIKPLGFNLNIFPLPKTYVIFSLNITCVDTDPDSTITPEAYFSQNLICKDPVTFELSNMRFYICASKLYLSRRLALSSSFSNGQHQLYNRQLKSRSHLSMEDNRQIAGDFTKNDVLETGSTDKLHDTINESIESLTGDLLDNRITKAYVTHLTPFSIPWRFKSLEYNNFMKLCKESHCQPIGRFECTMNRIGNVKKINQDIRVDCVIGQQI</sequence>
<reference evidence="4" key="2">
    <citation type="submission" date="2023-11" db="UniProtKB">
        <authorList>
            <consortium name="WormBaseParasite"/>
        </authorList>
    </citation>
    <scope>IDENTIFICATION</scope>
</reference>
<dbReference type="GO" id="GO:0006891">
    <property type="term" value="P:intra-Golgi vesicle-mediated transport"/>
    <property type="evidence" value="ECO:0007669"/>
    <property type="project" value="TreeGrafter"/>
</dbReference>
<dbReference type="Proteomes" id="UP000050792">
    <property type="component" value="Unassembled WGS sequence"/>
</dbReference>
<evidence type="ECO:0000313" key="3">
    <source>
        <dbReference type="Proteomes" id="UP000050792"/>
    </source>
</evidence>
<feature type="region of interest" description="Disordered" evidence="1">
    <location>
        <begin position="902"/>
        <end position="924"/>
    </location>
</feature>
<dbReference type="PANTHER" id="PTHR13251:SF3">
    <property type="entry name" value="TRAFFICKING PROTEIN PARTICLE COMPLEX SUBUNIT 10"/>
    <property type="match status" value="1"/>
</dbReference>
<dbReference type="WBParaSite" id="SRDH1_79030.1">
    <property type="protein sequence ID" value="SRDH1_79030.1"/>
    <property type="gene ID" value="SRDH1_79030"/>
</dbReference>
<keyword evidence="3" id="KW-1185">Reference proteome</keyword>
<protein>
    <recommendedName>
        <fullName evidence="2">TRAPPC10/Trs130 N-terminal domain-containing protein</fullName>
    </recommendedName>
</protein>
<dbReference type="Pfam" id="PF23036">
    <property type="entry name" value="TRAPPC10_1st"/>
    <property type="match status" value="1"/>
</dbReference>
<proteinExistence type="predicted"/>
<accession>A0AA85G5I4</accession>
<feature type="compositionally biased region" description="Low complexity" evidence="1">
    <location>
        <begin position="907"/>
        <end position="920"/>
    </location>
</feature>
<dbReference type="InterPro" id="IPR045126">
    <property type="entry name" value="TRAPPC10/Trs130"/>
</dbReference>